<dbReference type="Gene3D" id="1.10.20.10">
    <property type="entry name" value="Histone, subunit A"/>
    <property type="match status" value="1"/>
</dbReference>
<keyword evidence="3" id="KW-1185">Reference proteome</keyword>
<evidence type="ECO:0000313" key="3">
    <source>
        <dbReference type="Proteomes" id="UP000823749"/>
    </source>
</evidence>
<accession>A0AAV6JD60</accession>
<reference evidence="2" key="1">
    <citation type="submission" date="2020-08" db="EMBL/GenBank/DDBJ databases">
        <title>Plant Genome Project.</title>
        <authorList>
            <person name="Zhang R.-G."/>
        </authorList>
    </citation>
    <scope>NUCLEOTIDE SEQUENCE</scope>
    <source>
        <strain evidence="2">WSP0</strain>
        <tissue evidence="2">Leaf</tissue>
    </source>
</reference>
<gene>
    <name evidence="2" type="ORF">RHGRI_024883</name>
</gene>
<dbReference type="InterPro" id="IPR009072">
    <property type="entry name" value="Histone-fold"/>
</dbReference>
<sequence length="105" mass="12230">MVEVKKPQRYGVGRVAMREIKKYQESTELLIYYGCAPEEHHEPSSPKVISIGQVPAHRSASSKPRPPRRRPCRWVKNPLFCPISLNKSNPNRFAWKMKKTEKIED</sequence>
<feature type="region of interest" description="Disordered" evidence="1">
    <location>
        <begin position="39"/>
        <end position="71"/>
    </location>
</feature>
<protein>
    <recommendedName>
        <fullName evidence="4">Histone H2A/H2B/H3 domain-containing protein</fullName>
    </recommendedName>
</protein>
<comment type="caution">
    <text evidence="2">The sequence shown here is derived from an EMBL/GenBank/DDBJ whole genome shotgun (WGS) entry which is preliminary data.</text>
</comment>
<name>A0AAV6JD60_9ERIC</name>
<dbReference type="AlphaFoldDB" id="A0AAV6JD60"/>
<organism evidence="2 3">
    <name type="scientific">Rhododendron griersonianum</name>
    <dbReference type="NCBI Taxonomy" id="479676"/>
    <lineage>
        <taxon>Eukaryota</taxon>
        <taxon>Viridiplantae</taxon>
        <taxon>Streptophyta</taxon>
        <taxon>Embryophyta</taxon>
        <taxon>Tracheophyta</taxon>
        <taxon>Spermatophyta</taxon>
        <taxon>Magnoliopsida</taxon>
        <taxon>eudicotyledons</taxon>
        <taxon>Gunneridae</taxon>
        <taxon>Pentapetalae</taxon>
        <taxon>asterids</taxon>
        <taxon>Ericales</taxon>
        <taxon>Ericaceae</taxon>
        <taxon>Ericoideae</taxon>
        <taxon>Rhodoreae</taxon>
        <taxon>Rhododendron</taxon>
    </lineage>
</organism>
<evidence type="ECO:0000256" key="1">
    <source>
        <dbReference type="SAM" id="MobiDB-lite"/>
    </source>
</evidence>
<dbReference type="EMBL" id="JACTNZ010000008">
    <property type="protein sequence ID" value="KAG5537579.1"/>
    <property type="molecule type" value="Genomic_DNA"/>
</dbReference>
<dbReference type="Proteomes" id="UP000823749">
    <property type="component" value="Chromosome 8"/>
</dbReference>
<proteinExistence type="predicted"/>
<dbReference type="GO" id="GO:0046982">
    <property type="term" value="F:protein heterodimerization activity"/>
    <property type="evidence" value="ECO:0007669"/>
    <property type="project" value="InterPro"/>
</dbReference>
<evidence type="ECO:0000313" key="2">
    <source>
        <dbReference type="EMBL" id="KAG5537579.1"/>
    </source>
</evidence>
<evidence type="ECO:0008006" key="4">
    <source>
        <dbReference type="Google" id="ProtNLM"/>
    </source>
</evidence>